<keyword evidence="2" id="KW-0472">Membrane</keyword>
<accession>A0A4Y6PWL2</accession>
<dbReference type="RefSeq" id="WP_141198610.1">
    <property type="nucleotide sequence ID" value="NZ_CP041186.1"/>
</dbReference>
<proteinExistence type="predicted"/>
<evidence type="ECO:0000313" key="4">
    <source>
        <dbReference type="Proteomes" id="UP000315995"/>
    </source>
</evidence>
<evidence type="ECO:0000256" key="2">
    <source>
        <dbReference type="SAM" id="Phobius"/>
    </source>
</evidence>
<reference evidence="3 4" key="1">
    <citation type="submission" date="2019-06" db="EMBL/GenBank/DDBJ databases">
        <title>Persicimonas caeni gen. nov., sp. nov., a predatory bacterium isolated from solar saltern.</title>
        <authorList>
            <person name="Wang S."/>
        </authorList>
    </citation>
    <scope>NUCLEOTIDE SEQUENCE [LARGE SCALE GENOMIC DNA]</scope>
    <source>
        <strain evidence="3 4">YN101</strain>
    </source>
</reference>
<gene>
    <name evidence="3" type="ORF">FIV42_15705</name>
</gene>
<dbReference type="EMBL" id="CP041186">
    <property type="protein sequence ID" value="QDG52135.1"/>
    <property type="molecule type" value="Genomic_DNA"/>
</dbReference>
<keyword evidence="2" id="KW-1133">Transmembrane helix</keyword>
<protein>
    <submittedName>
        <fullName evidence="3">Uncharacterized protein</fullName>
    </submittedName>
</protein>
<keyword evidence="2" id="KW-0812">Transmembrane</keyword>
<keyword evidence="1" id="KW-0175">Coiled coil</keyword>
<accession>A0A5B8Y872</accession>
<feature type="coiled-coil region" evidence="1">
    <location>
        <begin position="150"/>
        <end position="177"/>
    </location>
</feature>
<dbReference type="AlphaFoldDB" id="A0A4Y6PWL2"/>
<organism evidence="3 4">
    <name type="scientific">Persicimonas caeni</name>
    <dbReference type="NCBI Taxonomy" id="2292766"/>
    <lineage>
        <taxon>Bacteria</taxon>
        <taxon>Deltaproteobacteria</taxon>
        <taxon>Bradymonadales</taxon>
        <taxon>Bradymonadaceae</taxon>
        <taxon>Persicimonas</taxon>
    </lineage>
</organism>
<feature type="transmembrane region" description="Helical" evidence="2">
    <location>
        <begin position="27"/>
        <end position="46"/>
    </location>
</feature>
<evidence type="ECO:0000313" key="3">
    <source>
        <dbReference type="EMBL" id="QDG52135.1"/>
    </source>
</evidence>
<dbReference type="Proteomes" id="UP000315995">
    <property type="component" value="Chromosome"/>
</dbReference>
<evidence type="ECO:0000256" key="1">
    <source>
        <dbReference type="SAM" id="Coils"/>
    </source>
</evidence>
<name>A0A4Y6PWL2_PERCE</name>
<feature type="transmembrane region" description="Helical" evidence="2">
    <location>
        <begin position="58"/>
        <end position="78"/>
    </location>
</feature>
<sequence length="319" mass="35967">MYEENNLESGYWLRSVVDLVGDFIKTYTFWAAVVCGVTFVTVVGRVGSSEPTDQMATVLSFSFLGAIGFFSFASFSIYRRKNAMIHNLLADAIAPLAVLVDPLEGSTYQFELLTGDSYEKLVERAEDMVVLRRKLRLTQEKDVGRSAEELEAQQDLIELYEKKLDRGMAELQRLSDTYHVPDVRLDLRVRLKNPDEYRVANVQNVVVGFGAKPAFWVLEQQGLFDANGNQLQFPLSLEPGAAILGTYRCKLRKAGKITPDKMARYLEERKDTSVPVQVAVLSDDTFGGVSKSTLEHHISLGPLKDTFTEHWRASKFYNT</sequence>
<keyword evidence="4" id="KW-1185">Reference proteome</keyword>
<dbReference type="OrthoDB" id="10012644at2"/>